<dbReference type="AlphaFoldDB" id="A0A1H9L2J4"/>
<dbReference type="Pfam" id="PF14292">
    <property type="entry name" value="SusE"/>
    <property type="match status" value="2"/>
</dbReference>
<dbReference type="GO" id="GO:2001070">
    <property type="term" value="F:starch binding"/>
    <property type="evidence" value="ECO:0007669"/>
    <property type="project" value="InterPro"/>
</dbReference>
<sequence>MKSIIKNLSFLLLVVTLVFTSCETEETLNITSPDPEFVLNTPGISTVFLNFALPDNPAFTISWTDEVTGSSNYTVEMSTDADFTSPTVLGTSDSNNFSMTVSEFNNALASIVDTQFKDIPVYMRVQAGDQLSNSILLLATTYPVNPPTLINPTDTDAFILSINSSDEIIMTVEWSDAVLSSSLGIDLAYTVEASAAGTNFDSPVIIGTANNATSVSLTHSDLNGVALGLGINAESAGNIDMRVIARNTNANGNTLERVTETTTVSVTPYSVSFPYLYLVGDATTPGWNPDNNNTAIFRDQNVPNVYFYTGYFNAGAFKLLETTAWQPQWGTNDGSTLAVNPGGGNDPGTFNVSTAGYYTYTFTTVGEGGSFTVAPYDASSAATYTTIGIIGDATPLGWGTDTDFTQDPNDPHIWHLDNVTLTNGGQILIRANDVWPPDGNAAVWRYTGSEELYGTARLDNGGGDNIPFNEPTGSYDIWFNDLDGSYVIIPN</sequence>
<dbReference type="Gene3D" id="2.60.40.3620">
    <property type="match status" value="2"/>
</dbReference>
<dbReference type="PROSITE" id="PS51257">
    <property type="entry name" value="PROKAR_LIPOPROTEIN"/>
    <property type="match status" value="1"/>
</dbReference>
<reference evidence="3 4" key="1">
    <citation type="submission" date="2016-10" db="EMBL/GenBank/DDBJ databases">
        <authorList>
            <person name="de Groot N.N."/>
        </authorList>
    </citation>
    <scope>NUCLEOTIDE SEQUENCE [LARGE SCALE GENOMIC DNA]</scope>
    <source>
        <strain evidence="3 4">DSM 21035</strain>
    </source>
</reference>
<feature type="signal peptide" evidence="1">
    <location>
        <begin position="1"/>
        <end position="20"/>
    </location>
</feature>
<protein>
    <recommendedName>
        <fullName evidence="2">SusE outer membrane protein domain-containing protein</fullName>
    </recommendedName>
</protein>
<name>A0A1H9L2J4_9FLAO</name>
<organism evidence="3 4">
    <name type="scientific">Hyunsoonleella jejuensis</name>
    <dbReference type="NCBI Taxonomy" id="419940"/>
    <lineage>
        <taxon>Bacteria</taxon>
        <taxon>Pseudomonadati</taxon>
        <taxon>Bacteroidota</taxon>
        <taxon>Flavobacteriia</taxon>
        <taxon>Flavobacteriales</taxon>
        <taxon>Flavobacteriaceae</taxon>
    </lineage>
</organism>
<dbReference type="Proteomes" id="UP000198999">
    <property type="component" value="Unassembled WGS sequence"/>
</dbReference>
<dbReference type="OrthoDB" id="975117at2"/>
<dbReference type="InterPro" id="IPR025970">
    <property type="entry name" value="SusE"/>
</dbReference>
<dbReference type="EMBL" id="FOFN01000005">
    <property type="protein sequence ID" value="SER05711.1"/>
    <property type="molecule type" value="Genomic_DNA"/>
</dbReference>
<gene>
    <name evidence="3" type="ORF">SAMN05421824_2911</name>
</gene>
<dbReference type="Gene3D" id="2.60.40.10">
    <property type="entry name" value="Immunoglobulins"/>
    <property type="match status" value="1"/>
</dbReference>
<evidence type="ECO:0000313" key="3">
    <source>
        <dbReference type="EMBL" id="SER05711.1"/>
    </source>
</evidence>
<feature type="domain" description="SusE outer membrane protein" evidence="2">
    <location>
        <begin position="25"/>
        <end position="126"/>
    </location>
</feature>
<dbReference type="STRING" id="419940.SAMN05421824_2911"/>
<dbReference type="GO" id="GO:0019867">
    <property type="term" value="C:outer membrane"/>
    <property type="evidence" value="ECO:0007669"/>
    <property type="project" value="InterPro"/>
</dbReference>
<evidence type="ECO:0000313" key="4">
    <source>
        <dbReference type="Proteomes" id="UP000198999"/>
    </source>
</evidence>
<feature type="domain" description="SusE outer membrane protein" evidence="2">
    <location>
        <begin position="145"/>
        <end position="243"/>
    </location>
</feature>
<proteinExistence type="predicted"/>
<keyword evidence="1" id="KW-0732">Signal</keyword>
<dbReference type="RefSeq" id="WP_092580864.1">
    <property type="nucleotide sequence ID" value="NZ_FOFN01000005.1"/>
</dbReference>
<evidence type="ECO:0000259" key="2">
    <source>
        <dbReference type="Pfam" id="PF14292"/>
    </source>
</evidence>
<keyword evidence="4" id="KW-1185">Reference proteome</keyword>
<accession>A0A1H9L2J4</accession>
<evidence type="ECO:0000256" key="1">
    <source>
        <dbReference type="SAM" id="SignalP"/>
    </source>
</evidence>
<feature type="chain" id="PRO_5011457784" description="SusE outer membrane protein domain-containing protein" evidence="1">
    <location>
        <begin position="21"/>
        <end position="491"/>
    </location>
</feature>
<dbReference type="InterPro" id="IPR013783">
    <property type="entry name" value="Ig-like_fold"/>
</dbReference>